<dbReference type="Pfam" id="PF01740">
    <property type="entry name" value="STAS"/>
    <property type="match status" value="1"/>
</dbReference>
<reference evidence="3 4" key="1">
    <citation type="journal article" date="2014" name="PLoS ONE">
        <title>Physiological and genomic features of a novel sulfur-oxidizing gammaproteobacterium belonging to a previously uncultivated symbiotic lineage isolated from a hydrothermal vent.</title>
        <authorList>
            <person name="Nunoura T."/>
            <person name="Takaki Y."/>
            <person name="Kazama H."/>
            <person name="Kakuta J."/>
            <person name="Shimamura S."/>
            <person name="Makita H."/>
            <person name="Hirai M."/>
            <person name="Miyazaki M."/>
            <person name="Takai K."/>
        </authorList>
    </citation>
    <scope>NUCLEOTIDE SEQUENCE [LARGE SCALE GENOMIC DNA]</scope>
    <source>
        <strain evidence="3 4">Hiromi1</strain>
    </source>
</reference>
<keyword evidence="1" id="KW-0472">Membrane</keyword>
<dbReference type="GO" id="GO:0043190">
    <property type="term" value="C:ATP-binding cassette (ABC) transporter complex"/>
    <property type="evidence" value="ECO:0007669"/>
    <property type="project" value="InterPro"/>
</dbReference>
<gene>
    <name evidence="3" type="ORF">TBH_C0881</name>
</gene>
<dbReference type="PANTHER" id="PTHR30188">
    <property type="entry name" value="ABC TRANSPORTER PERMEASE PROTEIN-RELATED"/>
    <property type="match status" value="1"/>
</dbReference>
<keyword evidence="4" id="KW-1185">Reference proteome</keyword>
<evidence type="ECO:0000313" key="3">
    <source>
        <dbReference type="EMBL" id="BAO43815.1"/>
    </source>
</evidence>
<organism evidence="3 4">
    <name type="scientific">Thiolapillus brandeum</name>
    <dbReference type="NCBI Taxonomy" id="1076588"/>
    <lineage>
        <taxon>Bacteria</taxon>
        <taxon>Pseudomonadati</taxon>
        <taxon>Pseudomonadota</taxon>
        <taxon>Gammaproteobacteria</taxon>
        <taxon>Chromatiales</taxon>
        <taxon>Sedimenticolaceae</taxon>
        <taxon>Thiolapillus</taxon>
    </lineage>
</organism>
<evidence type="ECO:0000313" key="4">
    <source>
        <dbReference type="Proteomes" id="UP000031631"/>
    </source>
</evidence>
<dbReference type="NCBIfam" id="TIGR00056">
    <property type="entry name" value="MlaE family lipid ABC transporter permease subunit"/>
    <property type="match status" value="1"/>
</dbReference>
<feature type="transmembrane region" description="Helical" evidence="1">
    <location>
        <begin position="249"/>
        <end position="279"/>
    </location>
</feature>
<dbReference type="PROSITE" id="PS50801">
    <property type="entry name" value="STAS"/>
    <property type="match status" value="1"/>
</dbReference>
<comment type="subcellular location">
    <subcellularLocation>
        <location evidence="1">Cell inner membrane</location>
        <topology evidence="1">Multi-pass membrane protein</topology>
    </subcellularLocation>
</comment>
<keyword evidence="1" id="KW-1003">Cell membrane</keyword>
<feature type="transmembrane region" description="Helical" evidence="1">
    <location>
        <begin position="299"/>
        <end position="322"/>
    </location>
</feature>
<keyword evidence="1" id="KW-0812">Transmembrane</keyword>
<dbReference type="InterPro" id="IPR030802">
    <property type="entry name" value="Permease_MalE"/>
</dbReference>
<sequence>MIQSFGQWRAETLGSLPRDLEKRLTRLQGKKLLWDFSRVAAMDSSGMVLLMHYLDSLRGQGCEVELSGLREDQQKLQAMIDGYAPPPEVGKKHGESRLFSLLVTTGEAVVGAWRDLVSFLAFLGEDFLVFLQLLWRPWRMRWGAIVKNIQEAGVRALPIITLTSFLIGVVIAYQGAVQLQKFGANIFVVDMIAISVTRELAPLITAIVVAGRTGSSYTAQIGVMKITQEIDAMRIMGFEPHRFLVLPRVIAVMIALPLMIFFADIIGIIGGMVVANIHLNISWAEFIHRLQNVLDVKHVWIGIAKGPFFAWLIAMVGCFRGFQVSRNTESIGRYTTISVVNAIFLVIACDALFSVVFTRLGI</sequence>
<protein>
    <submittedName>
        <fullName evidence="3">ABC transporter permease</fullName>
    </submittedName>
</protein>
<dbReference type="AlphaFoldDB" id="A0A7U6GHP1"/>
<feature type="transmembrane region" description="Helical" evidence="1">
    <location>
        <begin position="334"/>
        <end position="357"/>
    </location>
</feature>
<evidence type="ECO:0000256" key="1">
    <source>
        <dbReference type="RuleBase" id="RU362044"/>
    </source>
</evidence>
<dbReference type="KEGG" id="tbn:TBH_C0881"/>
<dbReference type="InterPro" id="IPR003453">
    <property type="entry name" value="ABC_MlaE_roteobac"/>
</dbReference>
<dbReference type="InterPro" id="IPR002645">
    <property type="entry name" value="STAS_dom"/>
</dbReference>
<dbReference type="GO" id="GO:0005548">
    <property type="term" value="F:phospholipid transporter activity"/>
    <property type="evidence" value="ECO:0007669"/>
    <property type="project" value="TreeGrafter"/>
</dbReference>
<accession>A0A7U6GHP1</accession>
<dbReference type="InterPro" id="IPR036513">
    <property type="entry name" value="STAS_dom_sf"/>
</dbReference>
<keyword evidence="1" id="KW-1133">Transmembrane helix</keyword>
<comment type="similarity">
    <text evidence="1">Belongs to the MlaE permease family.</text>
</comment>
<dbReference type="EMBL" id="AP012273">
    <property type="protein sequence ID" value="BAO43815.1"/>
    <property type="molecule type" value="Genomic_DNA"/>
</dbReference>
<keyword evidence="1" id="KW-0997">Cell inner membrane</keyword>
<feature type="domain" description="STAS" evidence="2">
    <location>
        <begin position="1"/>
        <end position="112"/>
    </location>
</feature>
<dbReference type="SUPFAM" id="SSF52091">
    <property type="entry name" value="SpoIIaa-like"/>
    <property type="match status" value="1"/>
</dbReference>
<dbReference type="Pfam" id="PF02405">
    <property type="entry name" value="MlaE"/>
    <property type="match status" value="1"/>
</dbReference>
<feature type="transmembrane region" description="Helical" evidence="1">
    <location>
        <begin position="156"/>
        <end position="176"/>
    </location>
</feature>
<dbReference type="Gene3D" id="3.30.750.24">
    <property type="entry name" value="STAS domain"/>
    <property type="match status" value="1"/>
</dbReference>
<proteinExistence type="inferred from homology"/>
<dbReference type="Proteomes" id="UP000031631">
    <property type="component" value="Chromosome"/>
</dbReference>
<name>A0A7U6GHP1_9GAMM</name>
<evidence type="ECO:0000259" key="2">
    <source>
        <dbReference type="PROSITE" id="PS50801"/>
    </source>
</evidence>
<feature type="transmembrane region" description="Helical" evidence="1">
    <location>
        <begin position="182"/>
        <end position="210"/>
    </location>
</feature>
<dbReference type="PANTHER" id="PTHR30188:SF3">
    <property type="entry name" value="ABC TRANSPORTER PERMEASE"/>
    <property type="match status" value="1"/>
</dbReference>